<evidence type="ECO:0000256" key="4">
    <source>
        <dbReference type="ARBA" id="ARBA00023136"/>
    </source>
</evidence>
<dbReference type="GO" id="GO:0043190">
    <property type="term" value="C:ATP-binding cassette (ABC) transporter complex"/>
    <property type="evidence" value="ECO:0007669"/>
    <property type="project" value="InterPro"/>
</dbReference>
<evidence type="ECO:0000313" key="8">
    <source>
        <dbReference type="Proteomes" id="UP000198460"/>
    </source>
</evidence>
<dbReference type="SUPFAM" id="SSF53850">
    <property type="entry name" value="Periplasmic binding protein-like II"/>
    <property type="match status" value="1"/>
</dbReference>
<dbReference type="CDD" id="cd13639">
    <property type="entry name" value="PBP2_OpuAC_like"/>
    <property type="match status" value="1"/>
</dbReference>
<comment type="subcellular location">
    <subcellularLocation>
        <location evidence="1">Cell membrane</location>
    </subcellularLocation>
</comment>
<evidence type="ECO:0000313" key="7">
    <source>
        <dbReference type="EMBL" id="SMG02209.1"/>
    </source>
</evidence>
<dbReference type="GO" id="GO:0015871">
    <property type="term" value="P:choline transport"/>
    <property type="evidence" value="ECO:0007669"/>
    <property type="project" value="TreeGrafter"/>
</dbReference>
<evidence type="ECO:0000256" key="5">
    <source>
        <dbReference type="SAM" id="Phobius"/>
    </source>
</evidence>
<accession>A0A238HA23</accession>
<dbReference type="GO" id="GO:0031460">
    <property type="term" value="P:glycine betaine transport"/>
    <property type="evidence" value="ECO:0007669"/>
    <property type="project" value="TreeGrafter"/>
</dbReference>
<reference evidence="7 8" key="1">
    <citation type="submission" date="2017-04" db="EMBL/GenBank/DDBJ databases">
        <authorList>
            <person name="Afonso C.L."/>
            <person name="Miller P.J."/>
            <person name="Scott M.A."/>
            <person name="Spackman E."/>
            <person name="Goraichik I."/>
            <person name="Dimitrov K.M."/>
            <person name="Suarez D.L."/>
            <person name="Swayne D.E."/>
        </authorList>
    </citation>
    <scope>NUCLEOTIDE SEQUENCE [LARGE SCALE GENOMIC DNA]</scope>
    <source>
        <strain evidence="7">LMG 28154</strain>
    </source>
</reference>
<keyword evidence="5" id="KW-0812">Transmembrane</keyword>
<name>A0A238HA23_9BURK</name>
<dbReference type="PANTHER" id="PTHR47737">
    <property type="entry name" value="GLYCINE BETAINE/PROLINE BETAINE TRANSPORT SYSTEM PERMEASE PROTEIN PROW"/>
    <property type="match status" value="1"/>
</dbReference>
<organism evidence="7 8">
    <name type="scientific">Burkholderia singularis</name>
    <dbReference type="NCBI Taxonomy" id="1503053"/>
    <lineage>
        <taxon>Bacteria</taxon>
        <taxon>Pseudomonadati</taxon>
        <taxon>Pseudomonadota</taxon>
        <taxon>Betaproteobacteria</taxon>
        <taxon>Burkholderiales</taxon>
        <taxon>Burkholderiaceae</taxon>
        <taxon>Burkholderia</taxon>
        <taxon>pseudomallei group</taxon>
    </lineage>
</organism>
<dbReference type="Gene3D" id="3.40.190.10">
    <property type="entry name" value="Periplasmic binding protein-like II"/>
    <property type="match status" value="1"/>
</dbReference>
<dbReference type="Gene3D" id="3.40.190.100">
    <property type="entry name" value="Glycine betaine-binding periplasmic protein, domain 2"/>
    <property type="match status" value="1"/>
</dbReference>
<evidence type="ECO:0000259" key="6">
    <source>
        <dbReference type="Pfam" id="PF04069"/>
    </source>
</evidence>
<dbReference type="Proteomes" id="UP000198460">
    <property type="component" value="Unassembled WGS sequence"/>
</dbReference>
<keyword evidence="2" id="KW-0813">Transport</keyword>
<dbReference type="Pfam" id="PF04069">
    <property type="entry name" value="OpuAC"/>
    <property type="match status" value="1"/>
</dbReference>
<keyword evidence="3" id="KW-1003">Cell membrane</keyword>
<dbReference type="AlphaFoldDB" id="A0A238HA23"/>
<keyword evidence="4 5" id="KW-0472">Membrane</keyword>
<gene>
    <name evidence="7" type="ORF">BSIN_0828</name>
</gene>
<dbReference type="PANTHER" id="PTHR47737:SF1">
    <property type="entry name" value="GLYCINE BETAINE_PROLINE BETAINE TRANSPORT SYSTEM PERMEASE PROTEIN PROW"/>
    <property type="match status" value="1"/>
</dbReference>
<evidence type="ECO:0000256" key="2">
    <source>
        <dbReference type="ARBA" id="ARBA00022448"/>
    </source>
</evidence>
<feature type="transmembrane region" description="Helical" evidence="5">
    <location>
        <begin position="38"/>
        <end position="59"/>
    </location>
</feature>
<dbReference type="EMBL" id="FXAN01000094">
    <property type="protein sequence ID" value="SMG02209.1"/>
    <property type="molecule type" value="Genomic_DNA"/>
</dbReference>
<proteinExistence type="predicted"/>
<keyword evidence="5" id="KW-1133">Transmembrane helix</keyword>
<evidence type="ECO:0000256" key="3">
    <source>
        <dbReference type="ARBA" id="ARBA00022475"/>
    </source>
</evidence>
<feature type="domain" description="ABC-type glycine betaine transport system substrate-binding" evidence="6">
    <location>
        <begin position="65"/>
        <end position="307"/>
    </location>
</feature>
<dbReference type="InterPro" id="IPR007210">
    <property type="entry name" value="ABC_Gly_betaine_transp_sub-bd"/>
</dbReference>
<dbReference type="GO" id="GO:0005275">
    <property type="term" value="F:amine transmembrane transporter activity"/>
    <property type="evidence" value="ECO:0007669"/>
    <property type="project" value="TreeGrafter"/>
</dbReference>
<dbReference type="GO" id="GO:0015226">
    <property type="term" value="F:carnitine transmembrane transporter activity"/>
    <property type="evidence" value="ECO:0007669"/>
    <property type="project" value="TreeGrafter"/>
</dbReference>
<protein>
    <submittedName>
        <fullName evidence="7">Glycine betaine/L-proline ABC transporter, glycine betaine/L-proline-binding/permease protein</fullName>
    </submittedName>
</protein>
<evidence type="ECO:0000256" key="1">
    <source>
        <dbReference type="ARBA" id="ARBA00004236"/>
    </source>
</evidence>
<sequence length="321" mass="34956">MVGQMHVAKTEYRGFLIDESEEVIRVLKTSGRSSMKRFAKWVSGGVLSMFLFAASSTFADTKPILKIGYVEGWDDSVATSNVAARVIETRLGYPVQLVPVAAGVMWQGVARGDLDATLSAWLPTTQGAYWDQFKAKVVNLGVNFPDARLGLVVPAYVNAKTVEDLNANKAEFGARIVGIDAGAGLMRKTDDALKAYRLDYTLMPSSGSAMTAELARAIHANKAIVVTGWAPHWMFAKWKLRFLDDPKRVYGAAEHVDSVANPGLEVKAKPVVAFLKKFQWKPGEIDTVMLAIQNGTKPAAAADAWIAAHRDRVADWLGSMP</sequence>